<name>A0A226MQQ2_CALSU</name>
<dbReference type="GO" id="GO:0007157">
    <property type="term" value="P:heterophilic cell-cell adhesion via plasma membrane cell adhesion molecules"/>
    <property type="evidence" value="ECO:0007669"/>
    <property type="project" value="TreeGrafter"/>
</dbReference>
<comment type="caution">
    <text evidence="5">Lacks conserved residue(s) required for the propagation of feature annotation.</text>
</comment>
<feature type="disulfide bond" evidence="5">
    <location>
        <begin position="421"/>
        <end position="431"/>
    </location>
</feature>
<keyword evidence="1 5" id="KW-0245">EGF-like domain</keyword>
<evidence type="ECO:0000313" key="8">
    <source>
        <dbReference type="EMBL" id="OXB57369.1"/>
    </source>
</evidence>
<dbReference type="InterPro" id="IPR000742">
    <property type="entry name" value="EGF"/>
</dbReference>
<reference evidence="8 9" key="1">
    <citation type="submission" date="2016-07" db="EMBL/GenBank/DDBJ databases">
        <title>Disparate Historic Effective Population Sizes Predicted by Modern Levels of Genome Diversity for the Scaled Quail (Callipepla squamata) and the Northern Bobwhite (Colinus virginianus): Inferences from First and Second Generation Draft Genome Assemblies for Sympatric New World Quail.</title>
        <authorList>
            <person name="Oldeschulte D.L."/>
            <person name="Halley Y.A."/>
            <person name="Bhattarai E.K."/>
            <person name="Brashear W.A."/>
            <person name="Hill J."/>
            <person name="Metz R.P."/>
            <person name="Johnson C.D."/>
            <person name="Rollins D."/>
            <person name="Peterson M.J."/>
            <person name="Bickhart D.M."/>
            <person name="Decker J.E."/>
            <person name="Seabury C.M."/>
        </authorList>
    </citation>
    <scope>NUCLEOTIDE SEQUENCE [LARGE SCALE GENOMIC DNA]</scope>
    <source>
        <strain evidence="8 9">Texas</strain>
        <tissue evidence="8">Leg muscle</tissue>
    </source>
</reference>
<dbReference type="PANTHER" id="PTHR24049:SF22">
    <property type="entry name" value="DROSOPHILA CRUMBS HOMOLOG"/>
    <property type="match status" value="1"/>
</dbReference>
<evidence type="ECO:0000259" key="7">
    <source>
        <dbReference type="PROSITE" id="PS50026"/>
    </source>
</evidence>
<gene>
    <name evidence="8" type="ORF">ASZ78_016486</name>
</gene>
<evidence type="ECO:0000256" key="2">
    <source>
        <dbReference type="ARBA" id="ARBA00022729"/>
    </source>
</evidence>
<protein>
    <recommendedName>
        <fullName evidence="7">EGF-like domain-containing protein</fullName>
    </recommendedName>
</protein>
<dbReference type="FunFam" id="2.10.25.10:FF:000499">
    <property type="entry name" value="Predicted protein"/>
    <property type="match status" value="1"/>
</dbReference>
<dbReference type="GO" id="GO:0032991">
    <property type="term" value="C:protein-containing complex"/>
    <property type="evidence" value="ECO:0007669"/>
    <property type="project" value="TreeGrafter"/>
</dbReference>
<evidence type="ECO:0000313" key="9">
    <source>
        <dbReference type="Proteomes" id="UP000198323"/>
    </source>
</evidence>
<dbReference type="PROSITE" id="PS01186">
    <property type="entry name" value="EGF_2"/>
    <property type="match status" value="2"/>
</dbReference>
<feature type="domain" description="EGF-like" evidence="7">
    <location>
        <begin position="105"/>
        <end position="144"/>
    </location>
</feature>
<evidence type="ECO:0000256" key="6">
    <source>
        <dbReference type="SAM" id="MobiDB-lite"/>
    </source>
</evidence>
<dbReference type="PROSITE" id="PS00022">
    <property type="entry name" value="EGF_1"/>
    <property type="match status" value="2"/>
</dbReference>
<dbReference type="EMBL" id="MCFN01000551">
    <property type="protein sequence ID" value="OXB57369.1"/>
    <property type="molecule type" value="Genomic_DNA"/>
</dbReference>
<feature type="disulfide bond" evidence="5">
    <location>
        <begin position="439"/>
        <end position="448"/>
    </location>
</feature>
<dbReference type="PROSITE" id="PS01187">
    <property type="entry name" value="EGF_CA"/>
    <property type="match status" value="1"/>
</dbReference>
<feature type="region of interest" description="Disordered" evidence="6">
    <location>
        <begin position="228"/>
        <end position="257"/>
    </location>
</feature>
<dbReference type="PANTHER" id="PTHR24049">
    <property type="entry name" value="CRUMBS FAMILY MEMBER"/>
    <property type="match status" value="1"/>
</dbReference>
<sequence>MGLVYDQAPEITELENAGLCDIRQYDCTSVRAFGHGFRESSNLKCEIIRLQYSDSQWIPGEPLIMSAAFQNVGTVDCELPNNGPQSDVMDLVDDKPIAWWKIKVRVNSCDCLNNGSCVTNINFPPGSGRYLCACVAGFEGDLCQVNTDDCRLNQCGTGKCVDGINSYYCECPPELQETFEDISVGRKDSSGEVGENKGFEQSSFDKVLSSVPSSTDVPKRFISTEMANTSTLPVSRSRTVTAEKSDNSQRSASVQPDVTENIAHALGSTSGHLTDTEWASPENTVMSASSRSHAVSAEKKTRAQAEAYSHWETSKKASLSSRTDTSKGLSLPHNVFKGGNAHRVQHLLAKHRINPLPFALVEVTVPPEMLPEDSDETLLPKAVTCADLPCFPGVPCEQSQDDRVKCGRCPYELNSVFTAHCKPPCKNGGTCLARNLCTCPYGFVGPRCDTRLLCVLAEVLFLSADETLPMMFKMLCNEYLLKEVVICITEETTDLGKELLPAFVSTLPKISKE</sequence>
<dbReference type="SMART" id="SM00181">
    <property type="entry name" value="EGF"/>
    <property type="match status" value="3"/>
</dbReference>
<comment type="caution">
    <text evidence="8">The sequence shown here is derived from an EMBL/GenBank/DDBJ whole genome shotgun (WGS) entry which is preliminary data.</text>
</comment>
<keyword evidence="9" id="KW-1185">Reference proteome</keyword>
<feature type="disulfide bond" evidence="5">
    <location>
        <begin position="134"/>
        <end position="143"/>
    </location>
</feature>
<accession>A0A226MQQ2</accession>
<feature type="compositionally biased region" description="Polar residues" evidence="6">
    <location>
        <begin position="228"/>
        <end position="240"/>
    </location>
</feature>
<proteinExistence type="predicted"/>
<dbReference type="PROSITE" id="PS50026">
    <property type="entry name" value="EGF_3"/>
    <property type="match status" value="2"/>
</dbReference>
<evidence type="ECO:0000256" key="5">
    <source>
        <dbReference type="PROSITE-ProRule" id="PRU00076"/>
    </source>
</evidence>
<dbReference type="GO" id="GO:0005886">
    <property type="term" value="C:plasma membrane"/>
    <property type="evidence" value="ECO:0007669"/>
    <property type="project" value="TreeGrafter"/>
</dbReference>
<dbReference type="Proteomes" id="UP000198323">
    <property type="component" value="Unassembled WGS sequence"/>
</dbReference>
<dbReference type="Gene3D" id="2.10.25.10">
    <property type="entry name" value="Laminin"/>
    <property type="match status" value="2"/>
</dbReference>
<keyword evidence="2" id="KW-0732">Signal</keyword>
<dbReference type="SMART" id="SM00179">
    <property type="entry name" value="EGF_CA"/>
    <property type="match status" value="2"/>
</dbReference>
<keyword evidence="4 5" id="KW-1015">Disulfide bond</keyword>
<feature type="compositionally biased region" description="Polar residues" evidence="6">
    <location>
        <begin position="248"/>
        <end position="257"/>
    </location>
</feature>
<dbReference type="InterPro" id="IPR018097">
    <property type="entry name" value="EGF_Ca-bd_CS"/>
</dbReference>
<dbReference type="CDD" id="cd00054">
    <property type="entry name" value="EGF_CA"/>
    <property type="match status" value="2"/>
</dbReference>
<dbReference type="STRING" id="9009.A0A226MQQ2"/>
<evidence type="ECO:0000256" key="3">
    <source>
        <dbReference type="ARBA" id="ARBA00022737"/>
    </source>
</evidence>
<dbReference type="InterPro" id="IPR051022">
    <property type="entry name" value="Notch_Cell-Fate_Det"/>
</dbReference>
<dbReference type="AlphaFoldDB" id="A0A226MQQ2"/>
<dbReference type="InterPro" id="IPR000152">
    <property type="entry name" value="EGF-type_Asp/Asn_hydroxyl_site"/>
</dbReference>
<dbReference type="OrthoDB" id="10045365at2759"/>
<dbReference type="GO" id="GO:0005509">
    <property type="term" value="F:calcium ion binding"/>
    <property type="evidence" value="ECO:0007669"/>
    <property type="project" value="InterPro"/>
</dbReference>
<evidence type="ECO:0000256" key="1">
    <source>
        <dbReference type="ARBA" id="ARBA00022536"/>
    </source>
</evidence>
<dbReference type="SUPFAM" id="SSF57196">
    <property type="entry name" value="EGF/Laminin"/>
    <property type="match status" value="1"/>
</dbReference>
<dbReference type="GO" id="GO:0045197">
    <property type="term" value="P:establishment or maintenance of epithelial cell apical/basal polarity"/>
    <property type="evidence" value="ECO:0007669"/>
    <property type="project" value="TreeGrafter"/>
</dbReference>
<evidence type="ECO:0000256" key="4">
    <source>
        <dbReference type="ARBA" id="ARBA00023157"/>
    </source>
</evidence>
<dbReference type="FunFam" id="2.10.25.10:FF:000831">
    <property type="entry name" value="von Willebrand factor D and EGF domains"/>
    <property type="match status" value="1"/>
</dbReference>
<feature type="domain" description="EGF-like" evidence="7">
    <location>
        <begin position="417"/>
        <end position="449"/>
    </location>
</feature>
<organism evidence="8 9">
    <name type="scientific">Callipepla squamata</name>
    <name type="common">Scaled quail</name>
    <dbReference type="NCBI Taxonomy" id="9009"/>
    <lineage>
        <taxon>Eukaryota</taxon>
        <taxon>Metazoa</taxon>
        <taxon>Chordata</taxon>
        <taxon>Craniata</taxon>
        <taxon>Vertebrata</taxon>
        <taxon>Euteleostomi</taxon>
        <taxon>Archelosauria</taxon>
        <taxon>Archosauria</taxon>
        <taxon>Dinosauria</taxon>
        <taxon>Saurischia</taxon>
        <taxon>Theropoda</taxon>
        <taxon>Coelurosauria</taxon>
        <taxon>Aves</taxon>
        <taxon>Neognathae</taxon>
        <taxon>Galloanserae</taxon>
        <taxon>Galliformes</taxon>
        <taxon>Odontophoridae</taxon>
        <taxon>Callipepla</taxon>
    </lineage>
</organism>
<keyword evidence="3" id="KW-0677">Repeat</keyword>
<dbReference type="PROSITE" id="PS00010">
    <property type="entry name" value="ASX_HYDROXYL"/>
    <property type="match status" value="1"/>
</dbReference>
<dbReference type="InterPro" id="IPR001881">
    <property type="entry name" value="EGF-like_Ca-bd_dom"/>
</dbReference>